<dbReference type="RefSeq" id="WP_188129913.1">
    <property type="nucleotide sequence ID" value="NZ_FRCB01000003.1"/>
</dbReference>
<feature type="region of interest" description="Disordered" evidence="7">
    <location>
        <begin position="1"/>
        <end position="33"/>
    </location>
</feature>
<dbReference type="InterPro" id="IPR017871">
    <property type="entry name" value="ABC_transporter-like_CS"/>
</dbReference>
<dbReference type="PROSITE" id="PS00211">
    <property type="entry name" value="ABC_TRANSPORTER_1"/>
    <property type="match status" value="1"/>
</dbReference>
<dbReference type="SUPFAM" id="SSF90123">
    <property type="entry name" value="ABC transporter transmembrane region"/>
    <property type="match status" value="1"/>
</dbReference>
<gene>
    <name evidence="11" type="ORF">SAMN05443432_103228</name>
</gene>
<keyword evidence="4 11" id="KW-0067">ATP-binding</keyword>
<feature type="domain" description="ABC transmembrane type-1" evidence="10">
    <location>
        <begin position="65"/>
        <end position="340"/>
    </location>
</feature>
<dbReference type="SUPFAM" id="SSF52540">
    <property type="entry name" value="P-loop containing nucleoside triphosphate hydrolases"/>
    <property type="match status" value="1"/>
</dbReference>
<evidence type="ECO:0000256" key="2">
    <source>
        <dbReference type="ARBA" id="ARBA00022692"/>
    </source>
</evidence>
<evidence type="ECO:0000256" key="3">
    <source>
        <dbReference type="ARBA" id="ARBA00022741"/>
    </source>
</evidence>
<dbReference type="Proteomes" id="UP000322545">
    <property type="component" value="Unassembled WGS sequence"/>
</dbReference>
<evidence type="ECO:0000313" key="11">
    <source>
        <dbReference type="EMBL" id="SHL87512.1"/>
    </source>
</evidence>
<evidence type="ECO:0000256" key="7">
    <source>
        <dbReference type="SAM" id="MobiDB-lite"/>
    </source>
</evidence>
<protein>
    <submittedName>
        <fullName evidence="11">ATP-binding cassette, subfamily C</fullName>
    </submittedName>
</protein>
<dbReference type="GO" id="GO:0016887">
    <property type="term" value="F:ATP hydrolysis activity"/>
    <property type="evidence" value="ECO:0007669"/>
    <property type="project" value="InterPro"/>
</dbReference>
<dbReference type="Gene3D" id="3.40.50.300">
    <property type="entry name" value="P-loop containing nucleotide triphosphate hydrolases"/>
    <property type="match status" value="1"/>
</dbReference>
<dbReference type="InterPro" id="IPR003593">
    <property type="entry name" value="AAA+_ATPase"/>
</dbReference>
<feature type="transmembrane region" description="Helical" evidence="8">
    <location>
        <begin position="287"/>
        <end position="305"/>
    </location>
</feature>
<dbReference type="Gene3D" id="1.20.1560.10">
    <property type="entry name" value="ABC transporter type 1, transmembrane domain"/>
    <property type="match status" value="1"/>
</dbReference>
<keyword evidence="5 8" id="KW-1133">Transmembrane helix</keyword>
<dbReference type="EMBL" id="FRCB01000003">
    <property type="protein sequence ID" value="SHL87512.1"/>
    <property type="molecule type" value="Genomic_DNA"/>
</dbReference>
<dbReference type="PANTHER" id="PTHR43394:SF1">
    <property type="entry name" value="ATP-BINDING CASSETTE SUB-FAMILY B MEMBER 10, MITOCHONDRIAL"/>
    <property type="match status" value="1"/>
</dbReference>
<dbReference type="AlphaFoldDB" id="A0A1M7E6X4"/>
<sequence>MSDNSDQIEGTLPDSVEDEALERPTPCNTKVQSADPALRRSAMAAPNLRAAMVEATTNIRYGLMALIGFSLVLNILALATPIYLFQISDRVLTSRSIDTLIMLTVLVIGALGLHAVLDVLRRLFVMRVATKLETTLAAPVLTAATRAANLGAPQEFQAIGDLAQLRNFLTSPILLTLLDAPITPVFFLAVFLIHPDLGWIITGFAIITVFLAMLNQRATRLHFAEAHKAGSRAALHLDSIGRNAQAVGAMGMTPEATQLWGRETATALSRLVRGQDSNIMITGMSKFLRMAVQIALLGWGGLLALEGEITGGMMIAASMIAGRALAPLDGAIEGWRTYLQATSAYGRIVRLLRASPLNISRLRLPQPEGRLTVNRILYAPPPNKTVLLNGISFALEPGEALGVIGASGAGKSTLARLLIGAIAPAAGETRLSGTELRHWDPAQFGEMVGYLPQEVQLFGVSVKANIARLRMDASDADIYAAAKFAGVHDVIAKLPQGYETMLGPDGAPLSGGQKQRIALARAFFGKPCFVVLDEPNANLDSEGDAALAEAIEKARQSKITTVTITQRQALLRQMDKVLVLEDGKMKMFGRRDEVVTAVYGENGAKAILGVAPARSPVVVKGGKEQDGND</sequence>
<dbReference type="InterPro" id="IPR003439">
    <property type="entry name" value="ABC_transporter-like_ATP-bd"/>
</dbReference>
<feature type="transmembrane region" description="Helical" evidence="8">
    <location>
        <begin position="97"/>
        <end position="117"/>
    </location>
</feature>
<dbReference type="InterPro" id="IPR011527">
    <property type="entry name" value="ABC1_TM_dom"/>
</dbReference>
<dbReference type="GO" id="GO:0005524">
    <property type="term" value="F:ATP binding"/>
    <property type="evidence" value="ECO:0007669"/>
    <property type="project" value="UniProtKB-KW"/>
</dbReference>
<keyword evidence="12" id="KW-1185">Reference proteome</keyword>
<organism evidence="11 12">
    <name type="scientific">Roseovarius litoreus</name>
    <dbReference type="NCBI Taxonomy" id="1155722"/>
    <lineage>
        <taxon>Bacteria</taxon>
        <taxon>Pseudomonadati</taxon>
        <taxon>Pseudomonadota</taxon>
        <taxon>Alphaproteobacteria</taxon>
        <taxon>Rhodobacterales</taxon>
        <taxon>Roseobacteraceae</taxon>
        <taxon>Roseovarius</taxon>
    </lineage>
</organism>
<dbReference type="Pfam" id="PF00664">
    <property type="entry name" value="ABC_membrane"/>
    <property type="match status" value="1"/>
</dbReference>
<feature type="transmembrane region" description="Helical" evidence="8">
    <location>
        <begin position="173"/>
        <end position="191"/>
    </location>
</feature>
<dbReference type="GO" id="GO:0030253">
    <property type="term" value="P:protein secretion by the type I secretion system"/>
    <property type="evidence" value="ECO:0007669"/>
    <property type="project" value="InterPro"/>
</dbReference>
<keyword evidence="6 8" id="KW-0472">Membrane</keyword>
<dbReference type="InterPro" id="IPR027417">
    <property type="entry name" value="P-loop_NTPase"/>
</dbReference>
<dbReference type="InterPro" id="IPR039421">
    <property type="entry name" value="Type_1_exporter"/>
</dbReference>
<feature type="transmembrane region" description="Helical" evidence="8">
    <location>
        <begin position="197"/>
        <end position="214"/>
    </location>
</feature>
<evidence type="ECO:0000256" key="5">
    <source>
        <dbReference type="ARBA" id="ARBA00022989"/>
    </source>
</evidence>
<name>A0A1M7E6X4_9RHOB</name>
<dbReference type="PROSITE" id="PS50893">
    <property type="entry name" value="ABC_TRANSPORTER_2"/>
    <property type="match status" value="1"/>
</dbReference>
<dbReference type="InterPro" id="IPR010128">
    <property type="entry name" value="ATPase_T1SS_PrtD-like"/>
</dbReference>
<dbReference type="PROSITE" id="PS50929">
    <property type="entry name" value="ABC_TM1F"/>
    <property type="match status" value="1"/>
</dbReference>
<keyword evidence="3" id="KW-0547">Nucleotide-binding</keyword>
<dbReference type="NCBIfam" id="TIGR01842">
    <property type="entry name" value="type_I_sec_PrtD"/>
    <property type="match status" value="1"/>
</dbReference>
<reference evidence="11 12" key="1">
    <citation type="submission" date="2016-11" db="EMBL/GenBank/DDBJ databases">
        <authorList>
            <person name="Varghese N."/>
            <person name="Submissions S."/>
        </authorList>
    </citation>
    <scope>NUCLEOTIDE SEQUENCE [LARGE SCALE GENOMIC DNA]</scope>
    <source>
        <strain evidence="11 12">DSM 28249</strain>
    </source>
</reference>
<evidence type="ECO:0000259" key="10">
    <source>
        <dbReference type="PROSITE" id="PS50929"/>
    </source>
</evidence>
<dbReference type="SMART" id="SM00382">
    <property type="entry name" value="AAA"/>
    <property type="match status" value="1"/>
</dbReference>
<dbReference type="GO" id="GO:0015421">
    <property type="term" value="F:ABC-type oligopeptide transporter activity"/>
    <property type="evidence" value="ECO:0007669"/>
    <property type="project" value="TreeGrafter"/>
</dbReference>
<dbReference type="InterPro" id="IPR036640">
    <property type="entry name" value="ABC1_TM_sf"/>
</dbReference>
<evidence type="ECO:0000313" key="12">
    <source>
        <dbReference type="Proteomes" id="UP000322545"/>
    </source>
</evidence>
<evidence type="ECO:0000256" key="1">
    <source>
        <dbReference type="ARBA" id="ARBA00004651"/>
    </source>
</evidence>
<comment type="subcellular location">
    <subcellularLocation>
        <location evidence="1">Cell membrane</location>
        <topology evidence="1">Multi-pass membrane protein</topology>
    </subcellularLocation>
</comment>
<dbReference type="PANTHER" id="PTHR43394">
    <property type="entry name" value="ATP-DEPENDENT PERMEASE MDL1, MITOCHONDRIAL"/>
    <property type="match status" value="1"/>
</dbReference>
<dbReference type="GO" id="GO:0005886">
    <property type="term" value="C:plasma membrane"/>
    <property type="evidence" value="ECO:0007669"/>
    <property type="project" value="UniProtKB-SubCell"/>
</dbReference>
<evidence type="ECO:0000259" key="9">
    <source>
        <dbReference type="PROSITE" id="PS50893"/>
    </source>
</evidence>
<evidence type="ECO:0000256" key="8">
    <source>
        <dbReference type="SAM" id="Phobius"/>
    </source>
</evidence>
<proteinExistence type="predicted"/>
<feature type="transmembrane region" description="Helical" evidence="8">
    <location>
        <begin position="61"/>
        <end position="85"/>
    </location>
</feature>
<evidence type="ECO:0000256" key="4">
    <source>
        <dbReference type="ARBA" id="ARBA00022840"/>
    </source>
</evidence>
<accession>A0A1M7E6X4</accession>
<keyword evidence="2 8" id="KW-0812">Transmembrane</keyword>
<dbReference type="Pfam" id="PF00005">
    <property type="entry name" value="ABC_tran"/>
    <property type="match status" value="1"/>
</dbReference>
<feature type="domain" description="ABC transporter" evidence="9">
    <location>
        <begin position="371"/>
        <end position="607"/>
    </location>
</feature>
<evidence type="ECO:0000256" key="6">
    <source>
        <dbReference type="ARBA" id="ARBA00023136"/>
    </source>
</evidence>
<dbReference type="GO" id="GO:0030256">
    <property type="term" value="C:type I protein secretion system complex"/>
    <property type="evidence" value="ECO:0007669"/>
    <property type="project" value="InterPro"/>
</dbReference>